<comment type="caution">
    <text evidence="6">The sequence shown here is derived from an EMBL/GenBank/DDBJ whole genome shotgun (WGS) entry which is preliminary data.</text>
</comment>
<gene>
    <name evidence="6" type="ORF">K8V15_04695</name>
</gene>
<dbReference type="Proteomes" id="UP000712713">
    <property type="component" value="Unassembled WGS sequence"/>
</dbReference>
<reference evidence="6" key="2">
    <citation type="submission" date="2021-09" db="EMBL/GenBank/DDBJ databases">
        <authorList>
            <person name="Gilroy R."/>
        </authorList>
    </citation>
    <scope>NUCLEOTIDE SEQUENCE</scope>
    <source>
        <strain evidence="6">ChiGjej3B3-7470</strain>
    </source>
</reference>
<dbReference type="Gene3D" id="1.10.3720.10">
    <property type="entry name" value="MetI-like"/>
    <property type="match status" value="1"/>
</dbReference>
<dbReference type="AlphaFoldDB" id="A0A921EPE8"/>
<evidence type="ECO:0000256" key="1">
    <source>
        <dbReference type="ARBA" id="ARBA00004141"/>
    </source>
</evidence>
<comment type="subcellular location">
    <subcellularLocation>
        <location evidence="1">Membrane</location>
        <topology evidence="1">Multi-pass membrane protein</topology>
    </subcellularLocation>
</comment>
<keyword evidence="3 5" id="KW-1133">Transmembrane helix</keyword>
<evidence type="ECO:0000256" key="4">
    <source>
        <dbReference type="ARBA" id="ARBA00023136"/>
    </source>
</evidence>
<reference evidence="6" key="1">
    <citation type="journal article" date="2021" name="PeerJ">
        <title>Extensive microbial diversity within the chicken gut microbiome revealed by metagenomics and culture.</title>
        <authorList>
            <person name="Gilroy R."/>
            <person name="Ravi A."/>
            <person name="Getino M."/>
            <person name="Pursley I."/>
            <person name="Horton D.L."/>
            <person name="Alikhan N.F."/>
            <person name="Baker D."/>
            <person name="Gharbi K."/>
            <person name="Hall N."/>
            <person name="Watson M."/>
            <person name="Adriaenssens E.M."/>
            <person name="Foster-Nyarko E."/>
            <person name="Jarju S."/>
            <person name="Secka A."/>
            <person name="Antonio M."/>
            <person name="Oren A."/>
            <person name="Chaudhuri R.R."/>
            <person name="La Ragione R."/>
            <person name="Hildebrand F."/>
            <person name="Pallen M.J."/>
        </authorList>
    </citation>
    <scope>NUCLEOTIDE SEQUENCE</scope>
    <source>
        <strain evidence="6">ChiGjej3B3-7470</strain>
    </source>
</reference>
<organism evidence="6 7">
    <name type="scientific">Tessaracoccus flavescens</name>
    <dbReference type="NCBI Taxonomy" id="399497"/>
    <lineage>
        <taxon>Bacteria</taxon>
        <taxon>Bacillati</taxon>
        <taxon>Actinomycetota</taxon>
        <taxon>Actinomycetes</taxon>
        <taxon>Propionibacteriales</taxon>
        <taxon>Propionibacteriaceae</taxon>
        <taxon>Tessaracoccus</taxon>
    </lineage>
</organism>
<sequence>MSCVFQGSWNEYAHFIIATQDPELTTLTRGVGSLTSGGLGQGNQFPLKLGAAALMTIPVAVLFFIFQKRIMNSSAGAVKE</sequence>
<evidence type="ECO:0000256" key="5">
    <source>
        <dbReference type="SAM" id="Phobius"/>
    </source>
</evidence>
<feature type="transmembrane region" description="Helical" evidence="5">
    <location>
        <begin position="45"/>
        <end position="66"/>
    </location>
</feature>
<dbReference type="EMBL" id="DYZF01000116">
    <property type="protein sequence ID" value="HJE51265.1"/>
    <property type="molecule type" value="Genomic_DNA"/>
</dbReference>
<dbReference type="InterPro" id="IPR035906">
    <property type="entry name" value="MetI-like_sf"/>
</dbReference>
<evidence type="ECO:0000313" key="7">
    <source>
        <dbReference type="Proteomes" id="UP000712713"/>
    </source>
</evidence>
<name>A0A921EPE8_9ACTN</name>
<dbReference type="GO" id="GO:0016020">
    <property type="term" value="C:membrane"/>
    <property type="evidence" value="ECO:0007669"/>
    <property type="project" value="UniProtKB-SubCell"/>
</dbReference>
<accession>A0A921EPE8</accession>
<evidence type="ECO:0000313" key="6">
    <source>
        <dbReference type="EMBL" id="HJE51265.1"/>
    </source>
</evidence>
<keyword evidence="2 5" id="KW-0812">Transmembrane</keyword>
<evidence type="ECO:0000256" key="2">
    <source>
        <dbReference type="ARBA" id="ARBA00022692"/>
    </source>
</evidence>
<evidence type="ECO:0008006" key="8">
    <source>
        <dbReference type="Google" id="ProtNLM"/>
    </source>
</evidence>
<keyword evidence="4 5" id="KW-0472">Membrane</keyword>
<protein>
    <recommendedName>
        <fullName evidence="8">ABC transmembrane type-1 domain-containing protein</fullName>
    </recommendedName>
</protein>
<proteinExistence type="predicted"/>
<evidence type="ECO:0000256" key="3">
    <source>
        <dbReference type="ARBA" id="ARBA00022989"/>
    </source>
</evidence>
<dbReference type="SUPFAM" id="SSF161098">
    <property type="entry name" value="MetI-like"/>
    <property type="match status" value="1"/>
</dbReference>